<keyword evidence="1" id="KW-0732">Signal</keyword>
<evidence type="ECO:0000313" key="2">
    <source>
        <dbReference type="Ensembl" id="ENSSSCP00055026523.1"/>
    </source>
</evidence>
<feature type="chain" id="PRO_5044688034" evidence="1">
    <location>
        <begin position="26"/>
        <end position="81"/>
    </location>
</feature>
<feature type="signal peptide" evidence="1">
    <location>
        <begin position="1"/>
        <end position="25"/>
    </location>
</feature>
<dbReference type="Ensembl" id="ENSSSCT00055033312.1">
    <property type="protein sequence ID" value="ENSSSCP00055026523.1"/>
    <property type="gene ID" value="ENSSSCG00055016891.1"/>
</dbReference>
<dbReference type="Ensembl" id="ENSSSCT00050090807.1">
    <property type="protein sequence ID" value="ENSSSCP00050039020.1"/>
    <property type="gene ID" value="ENSSSCG00050066654.1"/>
</dbReference>
<dbReference type="AlphaFoldDB" id="A0A8D1R4W9"/>
<proteinExistence type="predicted"/>
<accession>A0A8D1R4W9</accession>
<sequence length="81" mass="8639">MALVVVLVPCLSCQLLLPLWKQSSGKGKLPPGPTPLPILGTSLELDVKNIGKSLANVTKFCAPLLCCKGSQVLCKLCVFFR</sequence>
<reference evidence="2" key="1">
    <citation type="submission" date="2025-05" db="UniProtKB">
        <authorList>
            <consortium name="Ensembl"/>
        </authorList>
    </citation>
    <scope>IDENTIFICATION</scope>
</reference>
<evidence type="ECO:0000313" key="3">
    <source>
        <dbReference type="Proteomes" id="UP000694724"/>
    </source>
</evidence>
<protein>
    <submittedName>
        <fullName evidence="2">Uncharacterized protein</fullName>
    </submittedName>
</protein>
<organism evidence="2 3">
    <name type="scientific">Sus scrofa</name>
    <name type="common">Pig</name>
    <dbReference type="NCBI Taxonomy" id="9823"/>
    <lineage>
        <taxon>Eukaryota</taxon>
        <taxon>Metazoa</taxon>
        <taxon>Chordata</taxon>
        <taxon>Craniata</taxon>
        <taxon>Vertebrata</taxon>
        <taxon>Euteleostomi</taxon>
        <taxon>Mammalia</taxon>
        <taxon>Eutheria</taxon>
        <taxon>Laurasiatheria</taxon>
        <taxon>Artiodactyla</taxon>
        <taxon>Suina</taxon>
        <taxon>Suidae</taxon>
        <taxon>Sus</taxon>
    </lineage>
</organism>
<dbReference type="Proteomes" id="UP000694724">
    <property type="component" value="Unplaced"/>
</dbReference>
<name>A0A8D1R4W9_PIG</name>
<dbReference type="Proteomes" id="UP000694571">
    <property type="component" value="Unplaced"/>
</dbReference>
<evidence type="ECO:0000256" key="1">
    <source>
        <dbReference type="SAM" id="SignalP"/>
    </source>
</evidence>